<dbReference type="OMA" id="MGDAEWA"/>
<sequence>MGIPDLEIMFDLLDTGMRGYLTKEQLLEFHETCYFSALDPRQAEGALVTVCGHNADGRCSREYFSAVLEEFERRKTLEDKIYWDFRALDYEGTNRISIKSALFLFKSVHEDYFSIRTWKAFLDQRERPESDVSFDEIKIFLCNLPVGGPCEEEEFYKEDESVERMRCDKEYEAIKDAKKKNTADDATLAAEERERMQNASQLKHRSSKRARRFDHEGVSAILHDDEEWDEEAAKKARQRVTATDLLQALKKKYELIREMLLVKMLRHSIGEGMWTALSTQEQQERLVQLTVTVRKLRKDGKFHSFSKLPGADEVCSHNLVSLMGYSRAEARKRNQEEEKFRELMKEKGKSDLETEQEIKSLRDEALKGSSSTEKILSDLEKRYLEDKEDLRNRLRGASGHTITSEERLVEYALLLREQLRATQESKFDSAAYSVGLAEDPVHNLAGYDSIRQQTLAAARLLQRKGRKLQKDILLDDATLSTGEVGLVDLHEDVVKALERKHALEREVLIYMLQGRDSGKARSYARKLNKDERDNQLLVLRTKRQAWKERSSQEKLESLDSHRALLQEAVALVCENRRAESGELGTGSVDDVQVAMAVLSELQEYQDRFCLKNLPAVNGEKGFCHATRATMATLTGYGIKCETCAIISLVLHKCTLQHDLRRVRDEEVQAIEEEWLDCLSAVILGTEEGRGQEDELLKALEDKYDALRDKLLLEALEKQMGAAEWARLSEQERQARLLRLKLQEKRLRQQGKFDEAAALLGEGLRNAEALQALLGENRQHYLDRLKERLARREKRMREGLDPDEEDDETMRMLEEEEAKSSGNILKDLQNRFDDEKDALLRRLREEQDRLLAEKRRQAELSRLRREKRLAEREGRFDDAALLLGLAERNRLNLEEKLRRDRERQEQLARDRLARRKGRRGKKEDEPDDPEPDKGNDIAGWQDAVLKALERKHSAEQELLMSLLLDESSSGIREEARAMTEDERLKSVLELRDKREELDFGTKADQEMHEDILDMAAAYRVEIRRSRLTASREDCVVSDDEVHTSIMADLQEEQDKESEGILARLQEMSQEQLAELRKSQIQARIDGVVENIATVLLRYEGAGTDDEILKALDNKYDTLKDKLLLDALRKQLGDSEWALLSEQERQRRLMQLKLEEKRLRREGKMDELARLLGEGFAMDANLRKLMGDNKARYEEKLKERLARRRERLAQGLPPDDNDDEEGDQEDEGTTDLLSVLNDLENRYDDEKDALMRRLGGDNERFLNERQRQAELARLKRERLKAKQEDKFDAAALVLGLAERHQASAEERLRQDRLRQEQLAKERLARRRAARKDSEKAEDKLVAEGDLAIMQENLMKILENKHKDERDALVDLLQEDQADLTNTAEAWTQEQREARLRELKDKLVALDPADKDQKRSVMLEAAAIKLVSRKAHLAKSREVGSEVPRDEVMISLIADLQQEQDKESEGVLASMQEKDKDGLIALQKEHIAARAQDTLANVRAVLTRGEEGVAADEDELVQALESKYDALRDKLMAEALMKQVGEAEWKAMSERDRMAKLVQLKLEAKRLKQEGKMDELQKLFGDAASAEANLVSLMGENRTNYEKHLQERLAKRRQRLAEGMAQEEVDKLEAEEDRQREEELQKASTGNALLDLERWYDNIAAALLGVKRLPKCANSQAPTEDELVEALEEKYDALKDKLLMEAMMKQMGETQWAALSERERQARLVKLKLQEKRLRED</sequence>
<keyword evidence="4" id="KW-1185">Reference proteome</keyword>
<accession>A7RNH4</accession>
<dbReference type="eggNOG" id="ENOG502QXUU">
    <property type="taxonomic scope" value="Eukaryota"/>
</dbReference>
<dbReference type="Proteomes" id="UP000001593">
    <property type="component" value="Unassembled WGS sequence"/>
</dbReference>
<proteinExistence type="predicted"/>
<reference evidence="3 4" key="1">
    <citation type="journal article" date="2007" name="Science">
        <title>Sea anemone genome reveals ancestral eumetazoan gene repertoire and genomic organization.</title>
        <authorList>
            <person name="Putnam N.H."/>
            <person name="Srivastava M."/>
            <person name="Hellsten U."/>
            <person name="Dirks B."/>
            <person name="Chapman J."/>
            <person name="Salamov A."/>
            <person name="Terry A."/>
            <person name="Shapiro H."/>
            <person name="Lindquist E."/>
            <person name="Kapitonov V.V."/>
            <person name="Jurka J."/>
            <person name="Genikhovich G."/>
            <person name="Grigoriev I.V."/>
            <person name="Lucas S.M."/>
            <person name="Steele R.E."/>
            <person name="Finnerty J.R."/>
            <person name="Technau U."/>
            <person name="Martindale M.Q."/>
            <person name="Rokhsar D.S."/>
        </authorList>
    </citation>
    <scope>NUCLEOTIDE SEQUENCE [LARGE SCALE GENOMIC DNA]</scope>
    <source>
        <strain evidence="4">CH2 X CH6</strain>
    </source>
</reference>
<feature type="compositionally biased region" description="Basic and acidic residues" evidence="2">
    <location>
        <begin position="1621"/>
        <end position="1637"/>
    </location>
</feature>
<dbReference type="InterPro" id="IPR011992">
    <property type="entry name" value="EF-hand-dom_pair"/>
</dbReference>
<feature type="region of interest" description="Disordered" evidence="2">
    <location>
        <begin position="897"/>
        <end position="936"/>
    </location>
</feature>
<feature type="compositionally biased region" description="Basic and acidic residues" evidence="2">
    <location>
        <begin position="897"/>
        <end position="910"/>
    </location>
</feature>
<evidence type="ECO:0000313" key="3">
    <source>
        <dbReference type="EMBL" id="EDO46860.1"/>
    </source>
</evidence>
<feature type="region of interest" description="Disordered" evidence="2">
    <location>
        <begin position="1617"/>
        <end position="1637"/>
    </location>
</feature>
<feature type="non-terminal residue" evidence="3">
    <location>
        <position position="1734"/>
    </location>
</feature>
<organism evidence="3 4">
    <name type="scientific">Nematostella vectensis</name>
    <name type="common">Starlet sea anemone</name>
    <dbReference type="NCBI Taxonomy" id="45351"/>
    <lineage>
        <taxon>Eukaryota</taxon>
        <taxon>Metazoa</taxon>
        <taxon>Cnidaria</taxon>
        <taxon>Anthozoa</taxon>
        <taxon>Hexacorallia</taxon>
        <taxon>Actiniaria</taxon>
        <taxon>Edwardsiidae</taxon>
        <taxon>Nematostella</taxon>
    </lineage>
</organism>
<evidence type="ECO:0000256" key="2">
    <source>
        <dbReference type="SAM" id="MobiDB-lite"/>
    </source>
</evidence>
<feature type="region of interest" description="Disordered" evidence="2">
    <location>
        <begin position="1203"/>
        <end position="1228"/>
    </location>
</feature>
<evidence type="ECO:0000256" key="1">
    <source>
        <dbReference type="SAM" id="Coils"/>
    </source>
</evidence>
<feature type="compositionally biased region" description="Acidic residues" evidence="2">
    <location>
        <begin position="1213"/>
        <end position="1227"/>
    </location>
</feature>
<dbReference type="SUPFAM" id="SSF47473">
    <property type="entry name" value="EF-hand"/>
    <property type="match status" value="1"/>
</dbReference>
<protein>
    <submittedName>
        <fullName evidence="3">Uncharacterized protein</fullName>
    </submittedName>
</protein>
<gene>
    <name evidence="3" type="ORF">NEMVEDRAFT_v1g60007</name>
</gene>
<name>A7RNH4_NEMVE</name>
<dbReference type="HOGENOM" id="CLU_236142_0_0_1"/>
<dbReference type="Gene3D" id="1.10.238.10">
    <property type="entry name" value="EF-hand"/>
    <property type="match status" value="1"/>
</dbReference>
<dbReference type="InParanoid" id="A7RNH4"/>
<evidence type="ECO:0000313" key="4">
    <source>
        <dbReference type="Proteomes" id="UP000001593"/>
    </source>
</evidence>
<keyword evidence="1" id="KW-0175">Coiled coil</keyword>
<dbReference type="EMBL" id="DS469523">
    <property type="protein sequence ID" value="EDO46860.1"/>
    <property type="molecule type" value="Genomic_DNA"/>
</dbReference>
<dbReference type="PhylomeDB" id="A7RNH4"/>
<feature type="coiled-coil region" evidence="1">
    <location>
        <begin position="689"/>
        <end position="747"/>
    </location>
</feature>
<feature type="coiled-coil region" evidence="1">
    <location>
        <begin position="1352"/>
        <end position="1387"/>
    </location>
</feature>